<evidence type="ECO:0000313" key="3">
    <source>
        <dbReference type="EMBL" id="GMT24578.1"/>
    </source>
</evidence>
<name>A0AAV5W1K5_9BILA</name>
<feature type="region of interest" description="Disordered" evidence="1">
    <location>
        <begin position="92"/>
        <end position="112"/>
    </location>
</feature>
<keyword evidence="4" id="KW-1185">Reference proteome</keyword>
<dbReference type="AlphaFoldDB" id="A0AAV5W1K5"/>
<dbReference type="Proteomes" id="UP001432322">
    <property type="component" value="Unassembled WGS sequence"/>
</dbReference>
<sequence length="112" mass="12321">KSLSGKKSIDMRLSAIRGVLTRGSDGQPQWKEISQLYFPKGGKTLTLVQRGLFVFLGCVFLGSYAHFQTTINPESKWADMVNSAMTDPARALGFDTSEADSKPKPSWASHIQ</sequence>
<keyword evidence="2" id="KW-0472">Membrane</keyword>
<proteinExistence type="predicted"/>
<comment type="caution">
    <text evidence="3">The sequence shown here is derived from an EMBL/GenBank/DDBJ whole genome shotgun (WGS) entry which is preliminary data.</text>
</comment>
<organism evidence="3 4">
    <name type="scientific">Pristionchus fissidentatus</name>
    <dbReference type="NCBI Taxonomy" id="1538716"/>
    <lineage>
        <taxon>Eukaryota</taxon>
        <taxon>Metazoa</taxon>
        <taxon>Ecdysozoa</taxon>
        <taxon>Nematoda</taxon>
        <taxon>Chromadorea</taxon>
        <taxon>Rhabditida</taxon>
        <taxon>Rhabditina</taxon>
        <taxon>Diplogasteromorpha</taxon>
        <taxon>Diplogasteroidea</taxon>
        <taxon>Neodiplogasteridae</taxon>
        <taxon>Pristionchus</taxon>
    </lineage>
</organism>
<keyword evidence="2" id="KW-1133">Transmembrane helix</keyword>
<protein>
    <submittedName>
        <fullName evidence="3">Uncharacterized protein</fullName>
    </submittedName>
</protein>
<keyword evidence="2" id="KW-0812">Transmembrane</keyword>
<feature type="transmembrane region" description="Helical" evidence="2">
    <location>
        <begin position="47"/>
        <end position="67"/>
    </location>
</feature>
<reference evidence="3" key="1">
    <citation type="submission" date="2023-10" db="EMBL/GenBank/DDBJ databases">
        <title>Genome assembly of Pristionchus species.</title>
        <authorList>
            <person name="Yoshida K."/>
            <person name="Sommer R.J."/>
        </authorList>
    </citation>
    <scope>NUCLEOTIDE SEQUENCE</scope>
    <source>
        <strain evidence="3">RS5133</strain>
    </source>
</reference>
<feature type="non-terminal residue" evidence="3">
    <location>
        <position position="1"/>
    </location>
</feature>
<evidence type="ECO:0000256" key="1">
    <source>
        <dbReference type="SAM" id="MobiDB-lite"/>
    </source>
</evidence>
<accession>A0AAV5W1K5</accession>
<dbReference type="EMBL" id="BTSY01000004">
    <property type="protein sequence ID" value="GMT24578.1"/>
    <property type="molecule type" value="Genomic_DNA"/>
</dbReference>
<evidence type="ECO:0000256" key="2">
    <source>
        <dbReference type="SAM" id="Phobius"/>
    </source>
</evidence>
<evidence type="ECO:0000313" key="4">
    <source>
        <dbReference type="Proteomes" id="UP001432322"/>
    </source>
</evidence>
<gene>
    <name evidence="3" type="ORF">PFISCL1PPCAC_15875</name>
</gene>